<proteinExistence type="predicted"/>
<gene>
    <name evidence="3" type="ORF">A0H81_08481</name>
</gene>
<feature type="region of interest" description="Disordered" evidence="1">
    <location>
        <begin position="98"/>
        <end position="120"/>
    </location>
</feature>
<dbReference type="EMBL" id="LUGG01000011">
    <property type="protein sequence ID" value="OBZ71168.1"/>
    <property type="molecule type" value="Genomic_DNA"/>
</dbReference>
<name>A0A1C7M355_GRIFR</name>
<dbReference type="Proteomes" id="UP000092993">
    <property type="component" value="Unassembled WGS sequence"/>
</dbReference>
<feature type="compositionally biased region" description="Polar residues" evidence="1">
    <location>
        <begin position="35"/>
        <end position="45"/>
    </location>
</feature>
<comment type="caution">
    <text evidence="3">The sequence shown here is derived from an EMBL/GenBank/DDBJ whole genome shotgun (WGS) entry which is preliminary data.</text>
</comment>
<keyword evidence="4" id="KW-1185">Reference proteome</keyword>
<keyword evidence="2" id="KW-1133">Transmembrane helix</keyword>
<evidence type="ECO:0000256" key="2">
    <source>
        <dbReference type="SAM" id="Phobius"/>
    </source>
</evidence>
<reference evidence="3 4" key="1">
    <citation type="submission" date="2016-03" db="EMBL/GenBank/DDBJ databases">
        <title>Whole genome sequencing of Grifola frondosa 9006-11.</title>
        <authorList>
            <person name="Min B."/>
            <person name="Park H."/>
            <person name="Kim J.-G."/>
            <person name="Cho H."/>
            <person name="Oh Y.-L."/>
            <person name="Kong W.-S."/>
            <person name="Choi I.-G."/>
        </authorList>
    </citation>
    <scope>NUCLEOTIDE SEQUENCE [LARGE SCALE GENOMIC DNA]</scope>
    <source>
        <strain evidence="3 4">9006-11</strain>
    </source>
</reference>
<evidence type="ECO:0000256" key="1">
    <source>
        <dbReference type="SAM" id="MobiDB-lite"/>
    </source>
</evidence>
<organism evidence="3 4">
    <name type="scientific">Grifola frondosa</name>
    <name type="common">Maitake</name>
    <name type="synonym">Polyporus frondosus</name>
    <dbReference type="NCBI Taxonomy" id="5627"/>
    <lineage>
        <taxon>Eukaryota</taxon>
        <taxon>Fungi</taxon>
        <taxon>Dikarya</taxon>
        <taxon>Basidiomycota</taxon>
        <taxon>Agaricomycotina</taxon>
        <taxon>Agaricomycetes</taxon>
        <taxon>Polyporales</taxon>
        <taxon>Grifolaceae</taxon>
        <taxon>Grifola</taxon>
    </lineage>
</organism>
<protein>
    <submittedName>
        <fullName evidence="3">Uncharacterized protein</fullName>
    </submittedName>
</protein>
<feature type="transmembrane region" description="Helical" evidence="2">
    <location>
        <begin position="61"/>
        <end position="80"/>
    </location>
</feature>
<feature type="region of interest" description="Disordered" evidence="1">
    <location>
        <begin position="35"/>
        <end position="54"/>
    </location>
</feature>
<keyword evidence="2" id="KW-0812">Transmembrane</keyword>
<evidence type="ECO:0000313" key="4">
    <source>
        <dbReference type="Proteomes" id="UP000092993"/>
    </source>
</evidence>
<evidence type="ECO:0000313" key="3">
    <source>
        <dbReference type="EMBL" id="OBZ71168.1"/>
    </source>
</evidence>
<feature type="region of interest" description="Disordered" evidence="1">
    <location>
        <begin position="1"/>
        <end position="26"/>
    </location>
</feature>
<accession>A0A1C7M355</accession>
<keyword evidence="2" id="KW-0472">Membrane</keyword>
<sequence length="194" mass="21009">MRPVREAKAKNSRGGSYRGHDGFDSPVWDTSQVRLHSGMSPTSREPTSDGMSGPDPVTTSVKVVIVVALVFFLCIILALFRVSRKRTYPVLPVHRHSTAPSAHAHDLHGHAPTKRWAPDKNSSHFQYHASRAPEENTQSPSFMSPSPILCRRPSIISMSGSTVVESAYSETLPSPVAFPMPAHLGANATSSALS</sequence>
<dbReference type="AlphaFoldDB" id="A0A1C7M355"/>